<evidence type="ECO:0000313" key="1">
    <source>
        <dbReference type="EMBL" id="RKK34119.1"/>
    </source>
</evidence>
<organism evidence="1 2">
    <name type="scientific">Fusarium oxysporum</name>
    <name type="common">Fusarium vascular wilt</name>
    <dbReference type="NCBI Taxonomy" id="5507"/>
    <lineage>
        <taxon>Eukaryota</taxon>
        <taxon>Fungi</taxon>
        <taxon>Dikarya</taxon>
        <taxon>Ascomycota</taxon>
        <taxon>Pezizomycotina</taxon>
        <taxon>Sordariomycetes</taxon>
        <taxon>Hypocreomycetidae</taxon>
        <taxon>Hypocreales</taxon>
        <taxon>Nectriaceae</taxon>
        <taxon>Fusarium</taxon>
        <taxon>Fusarium oxysporum species complex</taxon>
    </lineage>
</organism>
<sequence length="80" mass="8803">MEDLTGGVATLIATNSILDKERLWRELLSCGIIGGEFIFTLSSGPGFKHRNGIVLSHTYSILEAIELKKERGGMTRLVKI</sequence>
<proteinExistence type="predicted"/>
<dbReference type="AlphaFoldDB" id="A0A420M4L6"/>
<comment type="caution">
    <text evidence="1">The sequence shown here is derived from an EMBL/GenBank/DDBJ whole genome shotgun (WGS) entry which is preliminary data.</text>
</comment>
<dbReference type="EMBL" id="MRCX01002705">
    <property type="protein sequence ID" value="RKK34119.1"/>
    <property type="molecule type" value="Genomic_DNA"/>
</dbReference>
<gene>
    <name evidence="1" type="ORF">BFJ69_g18718</name>
</gene>
<dbReference type="InterPro" id="IPR038765">
    <property type="entry name" value="Papain-like_cys_pep_sf"/>
</dbReference>
<evidence type="ECO:0000313" key="2">
    <source>
        <dbReference type="Proteomes" id="UP000285084"/>
    </source>
</evidence>
<feature type="non-terminal residue" evidence="1">
    <location>
        <position position="80"/>
    </location>
</feature>
<dbReference type="SUPFAM" id="SSF54001">
    <property type="entry name" value="Cysteine proteinases"/>
    <property type="match status" value="1"/>
</dbReference>
<protein>
    <submittedName>
        <fullName evidence="1">Uncharacterized protein</fullName>
    </submittedName>
</protein>
<reference evidence="1 2" key="1">
    <citation type="journal article" date="2018" name="Sci. Rep.">
        <title>Characterisation of pathogen-specific regions and novel effector candidates in Fusarium oxysporum f. sp. cepae.</title>
        <authorList>
            <person name="Armitage A.D."/>
            <person name="Taylor A."/>
            <person name="Sobczyk M.K."/>
            <person name="Baxter L."/>
            <person name="Greenfield B.P."/>
            <person name="Bates H.J."/>
            <person name="Wilson F."/>
            <person name="Jackson A.C."/>
            <person name="Ott S."/>
            <person name="Harrison R.J."/>
            <person name="Clarkson J.P."/>
        </authorList>
    </citation>
    <scope>NUCLEOTIDE SEQUENCE [LARGE SCALE GENOMIC DNA]</scope>
    <source>
        <strain evidence="1 2">Fo_A13</strain>
    </source>
</reference>
<name>A0A420M4L6_FUSOX</name>
<accession>A0A420M4L6</accession>
<dbReference type="Proteomes" id="UP000285084">
    <property type="component" value="Unassembled WGS sequence"/>
</dbReference>